<accession>A0A5E4PT73</accession>
<dbReference type="EMBL" id="FZQP02000293">
    <property type="protein sequence ID" value="VVC88315.1"/>
    <property type="molecule type" value="Genomic_DNA"/>
</dbReference>
<evidence type="ECO:0000313" key="1">
    <source>
        <dbReference type="EMBL" id="VVC88315.1"/>
    </source>
</evidence>
<dbReference type="AlphaFoldDB" id="A0A5E4PT73"/>
<dbReference type="Proteomes" id="UP000324832">
    <property type="component" value="Unassembled WGS sequence"/>
</dbReference>
<proteinExistence type="predicted"/>
<gene>
    <name evidence="1" type="ORF">LSINAPIS_LOCUS1723</name>
</gene>
<protein>
    <submittedName>
        <fullName evidence="1">Uncharacterized protein</fullName>
    </submittedName>
</protein>
<sequence>MLNETSSEIMISASPHVLSYLGQAAAKLAYYNFEWRYVTLVLFGTLQYAISPVDFLKHYDKSAVVATAKYRPTETVSIPQCVIFWEDISEISELTKWLVSTEFNRAGKYIIVCSTVDLGKCDEISVFKTMAKLVVPHVIFLKADNRSEEIRSYTYKILQPDTCFNDKPVQINISLECPNVDCFKALFSERMIEKYKEIGSF</sequence>
<keyword evidence="2" id="KW-1185">Reference proteome</keyword>
<organism evidence="1 2">
    <name type="scientific">Leptidea sinapis</name>
    <dbReference type="NCBI Taxonomy" id="189913"/>
    <lineage>
        <taxon>Eukaryota</taxon>
        <taxon>Metazoa</taxon>
        <taxon>Ecdysozoa</taxon>
        <taxon>Arthropoda</taxon>
        <taxon>Hexapoda</taxon>
        <taxon>Insecta</taxon>
        <taxon>Pterygota</taxon>
        <taxon>Neoptera</taxon>
        <taxon>Endopterygota</taxon>
        <taxon>Lepidoptera</taxon>
        <taxon>Glossata</taxon>
        <taxon>Ditrysia</taxon>
        <taxon>Papilionoidea</taxon>
        <taxon>Pieridae</taxon>
        <taxon>Dismorphiinae</taxon>
        <taxon>Leptidea</taxon>
    </lineage>
</organism>
<reference evidence="1 2" key="1">
    <citation type="submission" date="2017-07" db="EMBL/GenBank/DDBJ databases">
        <authorList>
            <person name="Talla V."/>
            <person name="Backstrom N."/>
        </authorList>
    </citation>
    <scope>NUCLEOTIDE SEQUENCE [LARGE SCALE GENOMIC DNA]</scope>
</reference>
<name>A0A5E4PT73_9NEOP</name>
<evidence type="ECO:0000313" key="2">
    <source>
        <dbReference type="Proteomes" id="UP000324832"/>
    </source>
</evidence>